<dbReference type="AlphaFoldDB" id="A0A3N1HI06"/>
<dbReference type="Gene3D" id="3.40.190.10">
    <property type="entry name" value="Periplasmic binding protein-like II"/>
    <property type="match status" value="1"/>
</dbReference>
<sequence>MAVALVVTSAAGCQWPRDADGTLDRVREGTIRVGVAHNPPWTVTGGDAADGQPPEGVEAVLAQRLADSLGARVQWVRGSEAELMASLAERGLDLVVGGLDAQSPWSQDVALTTDYLTTDTVVAVPAGSATEVAGQRVLVREGSTDAALLPDHDATAVPVADLPERPDAAAVVPDWLVDAIGLTDTGTHLSSLDHVMAVPPGENAWQSTVERFLLALDDDEVRRLLLDNHRAGA</sequence>
<proteinExistence type="predicted"/>
<gene>
    <name evidence="2" type="ORF">EDD40_7577</name>
</gene>
<dbReference type="Proteomes" id="UP000268727">
    <property type="component" value="Unassembled WGS sequence"/>
</dbReference>
<accession>A0A3N1HI06</accession>
<dbReference type="SMART" id="SM00062">
    <property type="entry name" value="PBPb"/>
    <property type="match status" value="1"/>
</dbReference>
<feature type="domain" description="Solute-binding protein family 3/N-terminal" evidence="1">
    <location>
        <begin position="30"/>
        <end position="233"/>
    </location>
</feature>
<comment type="caution">
    <text evidence="2">The sequence shown here is derived from an EMBL/GenBank/DDBJ whole genome shotgun (WGS) entry which is preliminary data.</text>
</comment>
<protein>
    <submittedName>
        <fullName evidence="2">Polar amino acid transport system substrate-binding protein</fullName>
    </submittedName>
</protein>
<keyword evidence="3" id="KW-1185">Reference proteome</keyword>
<name>A0A3N1HI06_9PSEU</name>
<evidence type="ECO:0000313" key="2">
    <source>
        <dbReference type="EMBL" id="ROP42084.1"/>
    </source>
</evidence>
<dbReference type="Pfam" id="PF00497">
    <property type="entry name" value="SBP_bac_3"/>
    <property type="match status" value="1"/>
</dbReference>
<reference evidence="2 3" key="1">
    <citation type="submission" date="2018-11" db="EMBL/GenBank/DDBJ databases">
        <title>Sequencing the genomes of 1000 actinobacteria strains.</title>
        <authorList>
            <person name="Klenk H.-P."/>
        </authorList>
    </citation>
    <scope>NUCLEOTIDE SEQUENCE [LARGE SCALE GENOMIC DNA]</scope>
    <source>
        <strain evidence="2 3">DSM 44231</strain>
    </source>
</reference>
<dbReference type="EMBL" id="RJKM01000001">
    <property type="protein sequence ID" value="ROP42084.1"/>
    <property type="molecule type" value="Genomic_DNA"/>
</dbReference>
<organism evidence="2 3">
    <name type="scientific">Saccharothrix texasensis</name>
    <dbReference type="NCBI Taxonomy" id="103734"/>
    <lineage>
        <taxon>Bacteria</taxon>
        <taxon>Bacillati</taxon>
        <taxon>Actinomycetota</taxon>
        <taxon>Actinomycetes</taxon>
        <taxon>Pseudonocardiales</taxon>
        <taxon>Pseudonocardiaceae</taxon>
        <taxon>Saccharothrix</taxon>
    </lineage>
</organism>
<evidence type="ECO:0000259" key="1">
    <source>
        <dbReference type="SMART" id="SM00062"/>
    </source>
</evidence>
<evidence type="ECO:0000313" key="3">
    <source>
        <dbReference type="Proteomes" id="UP000268727"/>
    </source>
</evidence>
<dbReference type="SUPFAM" id="SSF53850">
    <property type="entry name" value="Periplasmic binding protein-like II"/>
    <property type="match status" value="1"/>
</dbReference>
<dbReference type="InterPro" id="IPR001638">
    <property type="entry name" value="Solute-binding_3/MltF_N"/>
</dbReference>